<evidence type="ECO:0000313" key="2">
    <source>
        <dbReference type="Proteomes" id="UP000237105"/>
    </source>
</evidence>
<dbReference type="EMBL" id="JXTB01000477">
    <property type="protein sequence ID" value="PON39045.1"/>
    <property type="molecule type" value="Genomic_DNA"/>
</dbReference>
<accession>A0A2P5AR81</accession>
<protein>
    <submittedName>
        <fullName evidence="1">Uncharacterized protein</fullName>
    </submittedName>
</protein>
<dbReference type="AlphaFoldDB" id="A0A2P5AR81"/>
<name>A0A2P5AR81_PARAD</name>
<organism evidence="1 2">
    <name type="scientific">Parasponia andersonii</name>
    <name type="common">Sponia andersonii</name>
    <dbReference type="NCBI Taxonomy" id="3476"/>
    <lineage>
        <taxon>Eukaryota</taxon>
        <taxon>Viridiplantae</taxon>
        <taxon>Streptophyta</taxon>
        <taxon>Embryophyta</taxon>
        <taxon>Tracheophyta</taxon>
        <taxon>Spermatophyta</taxon>
        <taxon>Magnoliopsida</taxon>
        <taxon>eudicotyledons</taxon>
        <taxon>Gunneridae</taxon>
        <taxon>Pentapetalae</taxon>
        <taxon>rosids</taxon>
        <taxon>fabids</taxon>
        <taxon>Rosales</taxon>
        <taxon>Cannabaceae</taxon>
        <taxon>Parasponia</taxon>
    </lineage>
</organism>
<comment type="caution">
    <text evidence="1">The sequence shown here is derived from an EMBL/GenBank/DDBJ whole genome shotgun (WGS) entry which is preliminary data.</text>
</comment>
<sequence>MRVANFSAFSIERLPVALRVASGDILMARASFRATSVHLTMSKRIGLFDQSSASTIEIL</sequence>
<dbReference type="OrthoDB" id="10304847at2759"/>
<gene>
    <name evidence="1" type="ORF">PanWU01x14_307950</name>
</gene>
<evidence type="ECO:0000313" key="1">
    <source>
        <dbReference type="EMBL" id="PON39045.1"/>
    </source>
</evidence>
<reference evidence="2" key="1">
    <citation type="submission" date="2016-06" db="EMBL/GenBank/DDBJ databases">
        <title>Parallel loss of symbiosis genes in relatives of nitrogen-fixing non-legume Parasponia.</title>
        <authorList>
            <person name="Van Velzen R."/>
            <person name="Holmer R."/>
            <person name="Bu F."/>
            <person name="Rutten L."/>
            <person name="Van Zeijl A."/>
            <person name="Liu W."/>
            <person name="Santuari L."/>
            <person name="Cao Q."/>
            <person name="Sharma T."/>
            <person name="Shen D."/>
            <person name="Roswanjaya Y."/>
            <person name="Wardhani T."/>
            <person name="Kalhor M.S."/>
            <person name="Jansen J."/>
            <person name="Van den Hoogen J."/>
            <person name="Gungor B."/>
            <person name="Hartog M."/>
            <person name="Hontelez J."/>
            <person name="Verver J."/>
            <person name="Yang W.-C."/>
            <person name="Schijlen E."/>
            <person name="Repin R."/>
            <person name="Schilthuizen M."/>
            <person name="Schranz E."/>
            <person name="Heidstra R."/>
            <person name="Miyata K."/>
            <person name="Fedorova E."/>
            <person name="Kohlen W."/>
            <person name="Bisseling T."/>
            <person name="Smit S."/>
            <person name="Geurts R."/>
        </authorList>
    </citation>
    <scope>NUCLEOTIDE SEQUENCE [LARGE SCALE GENOMIC DNA]</scope>
    <source>
        <strain evidence="2">cv. WU1-14</strain>
    </source>
</reference>
<proteinExistence type="predicted"/>
<keyword evidence="2" id="KW-1185">Reference proteome</keyword>
<dbReference type="Proteomes" id="UP000237105">
    <property type="component" value="Unassembled WGS sequence"/>
</dbReference>